<sequence length="768" mass="87637">MTPETSFGDNNSGLQVGQNHVSSTAEEADRLCIRALRCPDSLVVKNRLKENKDKLLPQSIQWIHQDPQYRSWQNGDEVCLLWVKGGAGKGKTMISIGIIEKLLRLQHESTMVTYFFCQNANYELNTLEAIMKGLIFQLVNQQTALGQPLRRRWDTINGRFEEDVTSWRTLWNILLEMLERCKCQRIYIIVDALDECRSDDMADFLKLIVRNGLDRPAKIKWMLTSRLLDSVDRELLTGHNQLQVSLELNSKYVSKAVKNYIASKVEELNRRQQYRATLKRELEAELTAKAEGTFLWVSLACKRLESIYREEALTTIQTLPPGLYPFYDRIFSQLTQGERGDVQRYIRLLKVIILVYRPLKVEEVNSASGLTNKGDSNRALVDRCASFIKIQENNIQFVHQSARDYLAGENGQSILDSYDHFGHSEIVLSCLLHLSELLKPNLLELQRPDSTRESLIMPKDDTRNLLLTSVDYAATFWVQHLENTARTMERGAVSTFLCTKLLEWLECLSLLDKLPRAIEALKALAKLENDNHLALALVQDATRFLLRHYHIITNWPLQIYSSAIIFSPDSSVVKRENLDKIPEWLRNTPPMEDTWASLVQTLAGHSHSVNAVAFSPDGKQIASGSNDHTIKLWDIAKSLKASKYLGHTFGSRMKFRSWQEIKTSETIHTIKFSGDSRYLTTNAGTIKLVIPADRQTATVESLQDLYVRDQWICYRDLPLVRISSDFIPVCEDAYGDQLAIGFGNGRVLSFNIDQSVLQSVMGDRSTPC</sequence>
<evidence type="ECO:0000259" key="5">
    <source>
        <dbReference type="PROSITE" id="PS50837"/>
    </source>
</evidence>
<dbReference type="Pfam" id="PF00400">
    <property type="entry name" value="WD40"/>
    <property type="match status" value="1"/>
</dbReference>
<dbReference type="Pfam" id="PF24883">
    <property type="entry name" value="NPHP3_N"/>
    <property type="match status" value="1"/>
</dbReference>
<dbReference type="InterPro" id="IPR019775">
    <property type="entry name" value="WD40_repeat_CS"/>
</dbReference>
<dbReference type="PANTHER" id="PTHR10039:SF14">
    <property type="entry name" value="NACHT DOMAIN-CONTAINING PROTEIN"/>
    <property type="match status" value="1"/>
</dbReference>
<reference evidence="6" key="2">
    <citation type="journal article" date="2023" name="IMA Fungus">
        <title>Comparative genomic study of the Penicillium genus elucidates a diverse pangenome and 15 lateral gene transfer events.</title>
        <authorList>
            <person name="Petersen C."/>
            <person name="Sorensen T."/>
            <person name="Nielsen M.R."/>
            <person name="Sondergaard T.E."/>
            <person name="Sorensen J.L."/>
            <person name="Fitzpatrick D.A."/>
            <person name="Frisvad J.C."/>
            <person name="Nielsen K.L."/>
        </authorList>
    </citation>
    <scope>NUCLEOTIDE SEQUENCE</scope>
    <source>
        <strain evidence="6">IBT 16125</strain>
    </source>
</reference>
<dbReference type="Gene3D" id="2.130.10.10">
    <property type="entry name" value="YVTN repeat-like/Quinoprotein amine dehydrogenase"/>
    <property type="match status" value="1"/>
</dbReference>
<dbReference type="GeneID" id="81597825"/>
<dbReference type="InterPro" id="IPR011047">
    <property type="entry name" value="Quinoprotein_ADH-like_sf"/>
</dbReference>
<dbReference type="InterPro" id="IPR007111">
    <property type="entry name" value="NACHT_NTPase"/>
</dbReference>
<protein>
    <recommendedName>
        <fullName evidence="5">NACHT domain-containing protein</fullName>
    </recommendedName>
</protein>
<dbReference type="AlphaFoldDB" id="A0AAD6CAJ8"/>
<evidence type="ECO:0000313" key="6">
    <source>
        <dbReference type="EMBL" id="KAJ5455936.1"/>
    </source>
</evidence>
<dbReference type="PROSITE" id="PS00678">
    <property type="entry name" value="WD_REPEATS_1"/>
    <property type="match status" value="1"/>
</dbReference>
<evidence type="ECO:0000256" key="4">
    <source>
        <dbReference type="SAM" id="MobiDB-lite"/>
    </source>
</evidence>
<dbReference type="EMBL" id="JAPVEA010000004">
    <property type="protein sequence ID" value="KAJ5455936.1"/>
    <property type="molecule type" value="Genomic_DNA"/>
</dbReference>
<dbReference type="SUPFAM" id="SSF52540">
    <property type="entry name" value="P-loop containing nucleoside triphosphate hydrolases"/>
    <property type="match status" value="1"/>
</dbReference>
<evidence type="ECO:0000256" key="3">
    <source>
        <dbReference type="PROSITE-ProRule" id="PRU00221"/>
    </source>
</evidence>
<dbReference type="PROSITE" id="PS50082">
    <property type="entry name" value="WD_REPEATS_2"/>
    <property type="match status" value="1"/>
</dbReference>
<dbReference type="PROSITE" id="PS50837">
    <property type="entry name" value="NACHT"/>
    <property type="match status" value="1"/>
</dbReference>
<evidence type="ECO:0000256" key="1">
    <source>
        <dbReference type="ARBA" id="ARBA00022574"/>
    </source>
</evidence>
<reference evidence="6" key="1">
    <citation type="submission" date="2022-12" db="EMBL/GenBank/DDBJ databases">
        <authorList>
            <person name="Petersen C."/>
        </authorList>
    </citation>
    <scope>NUCLEOTIDE SEQUENCE</scope>
    <source>
        <strain evidence="6">IBT 16125</strain>
    </source>
</reference>
<comment type="caution">
    <text evidence="6">The sequence shown here is derived from an EMBL/GenBank/DDBJ whole genome shotgun (WGS) entry which is preliminary data.</text>
</comment>
<dbReference type="InterPro" id="IPR056884">
    <property type="entry name" value="NPHP3-like_N"/>
</dbReference>
<keyword evidence="7" id="KW-1185">Reference proteome</keyword>
<keyword evidence="1 3" id="KW-0853">WD repeat</keyword>
<proteinExistence type="predicted"/>
<dbReference type="FunFam" id="3.40.50.300:FF:001638">
    <property type="entry name" value="NACHT and WD40 domain protein"/>
    <property type="match status" value="1"/>
</dbReference>
<feature type="repeat" description="WD" evidence="3">
    <location>
        <begin position="602"/>
        <end position="643"/>
    </location>
</feature>
<organism evidence="6 7">
    <name type="scientific">Penicillium daleae</name>
    <dbReference type="NCBI Taxonomy" id="63821"/>
    <lineage>
        <taxon>Eukaryota</taxon>
        <taxon>Fungi</taxon>
        <taxon>Dikarya</taxon>
        <taxon>Ascomycota</taxon>
        <taxon>Pezizomycotina</taxon>
        <taxon>Eurotiomycetes</taxon>
        <taxon>Eurotiomycetidae</taxon>
        <taxon>Eurotiales</taxon>
        <taxon>Aspergillaceae</taxon>
        <taxon>Penicillium</taxon>
    </lineage>
</organism>
<dbReference type="SUPFAM" id="SSF50998">
    <property type="entry name" value="Quinoprotein alcohol dehydrogenase-like"/>
    <property type="match status" value="1"/>
</dbReference>
<feature type="region of interest" description="Disordered" evidence="4">
    <location>
        <begin position="1"/>
        <end position="20"/>
    </location>
</feature>
<dbReference type="InterPro" id="IPR027417">
    <property type="entry name" value="P-loop_NTPase"/>
</dbReference>
<dbReference type="PANTHER" id="PTHR10039">
    <property type="entry name" value="AMELOGENIN"/>
    <property type="match status" value="1"/>
</dbReference>
<dbReference type="InterPro" id="IPR001680">
    <property type="entry name" value="WD40_rpt"/>
</dbReference>
<dbReference type="InterPro" id="IPR015943">
    <property type="entry name" value="WD40/YVTN_repeat-like_dom_sf"/>
</dbReference>
<keyword evidence="2" id="KW-0677">Repeat</keyword>
<dbReference type="RefSeq" id="XP_056768309.1">
    <property type="nucleotide sequence ID" value="XM_056907582.1"/>
</dbReference>
<name>A0AAD6CAJ8_9EURO</name>
<dbReference type="Proteomes" id="UP001213681">
    <property type="component" value="Unassembled WGS sequence"/>
</dbReference>
<feature type="domain" description="NACHT" evidence="5">
    <location>
        <begin position="79"/>
        <end position="226"/>
    </location>
</feature>
<dbReference type="PROSITE" id="PS50294">
    <property type="entry name" value="WD_REPEATS_REGION"/>
    <property type="match status" value="1"/>
</dbReference>
<accession>A0AAD6CAJ8</accession>
<evidence type="ECO:0000256" key="2">
    <source>
        <dbReference type="ARBA" id="ARBA00022737"/>
    </source>
</evidence>
<evidence type="ECO:0000313" key="7">
    <source>
        <dbReference type="Proteomes" id="UP001213681"/>
    </source>
</evidence>
<dbReference type="SMART" id="SM00320">
    <property type="entry name" value="WD40"/>
    <property type="match status" value="1"/>
</dbReference>
<dbReference type="Gene3D" id="3.40.50.300">
    <property type="entry name" value="P-loop containing nucleotide triphosphate hydrolases"/>
    <property type="match status" value="1"/>
</dbReference>
<gene>
    <name evidence="6" type="ORF">N7458_004200</name>
</gene>